<feature type="compositionally biased region" description="Polar residues" evidence="1">
    <location>
        <begin position="324"/>
        <end position="341"/>
    </location>
</feature>
<accession>A0A834SSJ6</accession>
<gene>
    <name evidence="2" type="ORF">G2W53_035870</name>
</gene>
<evidence type="ECO:0000313" key="3">
    <source>
        <dbReference type="Proteomes" id="UP000634136"/>
    </source>
</evidence>
<dbReference type="EMBL" id="JAAIUW010000011">
    <property type="protein sequence ID" value="KAF7809127.1"/>
    <property type="molecule type" value="Genomic_DNA"/>
</dbReference>
<name>A0A834SSJ6_9FABA</name>
<comment type="caution">
    <text evidence="2">The sequence shown here is derived from an EMBL/GenBank/DDBJ whole genome shotgun (WGS) entry which is preliminary data.</text>
</comment>
<feature type="region of interest" description="Disordered" evidence="1">
    <location>
        <begin position="309"/>
        <end position="341"/>
    </location>
</feature>
<keyword evidence="3" id="KW-1185">Reference proteome</keyword>
<sequence length="598" mass="65848">MDEAVSILSRSKNHTSRKLIRVEQTPITNYTLQRPSRTRDSKSTHSVLCHPLGPLLGPFTPAFSFHFNHRALILGWFSLHALSLWPGNRLESGNVSFRVIQSSQVASSRAAPSHSTSTCQRMLPFSFCCLWPTMFKGLGVKACGTSGSVAAASFARAHPRLPLYFGLLHNLELPKGCSRTEPDKESCQWRYGEWSCTTAQPMVGIQPTSSAGHAYTPSNIALSIDSQPPSDHLFPGVATVAAVKFDRRAAKWATLVSLSTTTIMAEYPNEFGSETMKSMALSHKFLDFPSHVFPEKQLHNGLLELTTSLQTSSNPLGPSRKSRAPNSSTAGAEPSTPHSPCSTFSALQKSGVYILSRVKDDSVVNLSLRRKLLGFFKYSCEFLQNTQDPIRQGFTVRHFLISYLLKRDRLSYEPHHLSVQQKPHGQFLVVSSLVPTCDSESVRVELSFQRILLLPNQQVVFRLTVVALGVLRITPIAFSPSPFHLNLLSAKDDAPVFPKFDLGTATGPVDVIAAVLLLMHLGHRNSLIQRYCSAPPSLAQPSDHHTVWLQTGISKPPRTNPSLEPVDSGKATYTTRKPDRSCAPMLEPPAGPSELWQP</sequence>
<proteinExistence type="predicted"/>
<organism evidence="2 3">
    <name type="scientific">Senna tora</name>
    <dbReference type="NCBI Taxonomy" id="362788"/>
    <lineage>
        <taxon>Eukaryota</taxon>
        <taxon>Viridiplantae</taxon>
        <taxon>Streptophyta</taxon>
        <taxon>Embryophyta</taxon>
        <taxon>Tracheophyta</taxon>
        <taxon>Spermatophyta</taxon>
        <taxon>Magnoliopsida</taxon>
        <taxon>eudicotyledons</taxon>
        <taxon>Gunneridae</taxon>
        <taxon>Pentapetalae</taxon>
        <taxon>rosids</taxon>
        <taxon>fabids</taxon>
        <taxon>Fabales</taxon>
        <taxon>Fabaceae</taxon>
        <taxon>Caesalpinioideae</taxon>
        <taxon>Cassia clade</taxon>
        <taxon>Senna</taxon>
    </lineage>
</organism>
<feature type="region of interest" description="Disordered" evidence="1">
    <location>
        <begin position="553"/>
        <end position="598"/>
    </location>
</feature>
<dbReference type="Proteomes" id="UP000634136">
    <property type="component" value="Unassembled WGS sequence"/>
</dbReference>
<evidence type="ECO:0000256" key="1">
    <source>
        <dbReference type="SAM" id="MobiDB-lite"/>
    </source>
</evidence>
<dbReference type="AlphaFoldDB" id="A0A834SSJ6"/>
<protein>
    <submittedName>
        <fullName evidence="2">Transposon Tf2-6 polyprotein</fullName>
    </submittedName>
</protein>
<evidence type="ECO:0000313" key="2">
    <source>
        <dbReference type="EMBL" id="KAF7809127.1"/>
    </source>
</evidence>
<reference evidence="2" key="1">
    <citation type="submission" date="2020-09" db="EMBL/GenBank/DDBJ databases">
        <title>Genome-Enabled Discovery of Anthraquinone Biosynthesis in Senna tora.</title>
        <authorList>
            <person name="Kang S.-H."/>
            <person name="Pandey R.P."/>
            <person name="Lee C.-M."/>
            <person name="Sim J.-S."/>
            <person name="Jeong J.-T."/>
            <person name="Choi B.-S."/>
            <person name="Jung M."/>
            <person name="Ginzburg D."/>
            <person name="Zhao K."/>
            <person name="Won S.Y."/>
            <person name="Oh T.-J."/>
            <person name="Yu Y."/>
            <person name="Kim N.-H."/>
            <person name="Lee O.R."/>
            <person name="Lee T.-H."/>
            <person name="Bashyal P."/>
            <person name="Kim T.-S."/>
            <person name="Lee W.-H."/>
            <person name="Kawkins C."/>
            <person name="Kim C.-K."/>
            <person name="Kim J.S."/>
            <person name="Ahn B.O."/>
            <person name="Rhee S.Y."/>
            <person name="Sohng J.K."/>
        </authorList>
    </citation>
    <scope>NUCLEOTIDE SEQUENCE</scope>
    <source>
        <tissue evidence="2">Leaf</tissue>
    </source>
</reference>